<dbReference type="CDD" id="cd01164">
    <property type="entry name" value="FruK_PfkB_like"/>
    <property type="match status" value="1"/>
</dbReference>
<dbReference type="Pfam" id="PF00294">
    <property type="entry name" value="PfkB"/>
    <property type="match status" value="1"/>
</dbReference>
<evidence type="ECO:0000256" key="5">
    <source>
        <dbReference type="ARBA" id="ARBA00022840"/>
    </source>
</evidence>
<sequence>MSHNTSVLSITLNPALDLTGQLEQLKIGKVNSITEANLHPAGKGVNVAKVLAELGAKVTVSGFLGLENASAFEHLFESQGINDEFIRVAGTTRTNVKIVEANGEVSDLNFPGFSVDAADIASFEQKLLELCQHHSYVVFAGSLAKGVSPEQLADWIRLAKAQGCTVLVDTSGAALAAAIKAQPSMIKPNQDELEELFQQQFSSVEAIKQACEDLAKQDIQHIVLSRGEQGSLWLHQQQWLQAQPPKMKVVSTVGAGDTFVASFCWGLLQQFNATEQLNFATAMSALAVAQANVGLPAAEELERVLQQTTITQH</sequence>
<proteinExistence type="inferred from homology"/>
<dbReference type="SUPFAM" id="SSF53613">
    <property type="entry name" value="Ribokinase-like"/>
    <property type="match status" value="1"/>
</dbReference>
<feature type="domain" description="Carbohydrate kinase PfkB" evidence="9">
    <location>
        <begin position="27"/>
        <end position="296"/>
    </location>
</feature>
<keyword evidence="3 8" id="KW-0547">Nucleotide-binding</keyword>
<protein>
    <recommendedName>
        <fullName evidence="7">Phosphofructokinase</fullName>
    </recommendedName>
</protein>
<keyword evidence="11" id="KW-1185">Reference proteome</keyword>
<dbReference type="InterPro" id="IPR022463">
    <property type="entry name" value="1-PFruKinase"/>
</dbReference>
<name>A0ABQ1HWH0_9ALTE</name>
<evidence type="ECO:0000256" key="4">
    <source>
        <dbReference type="ARBA" id="ARBA00022777"/>
    </source>
</evidence>
<evidence type="ECO:0000313" key="11">
    <source>
        <dbReference type="Proteomes" id="UP000651977"/>
    </source>
</evidence>
<dbReference type="RefSeq" id="WP_055731441.1">
    <property type="nucleotide sequence ID" value="NZ_BMDY01000002.1"/>
</dbReference>
<evidence type="ECO:0000256" key="7">
    <source>
        <dbReference type="PIRNR" id="PIRNR000535"/>
    </source>
</evidence>
<dbReference type="PROSITE" id="PS00583">
    <property type="entry name" value="PFKB_KINASES_1"/>
    <property type="match status" value="1"/>
</dbReference>
<keyword evidence="5 8" id="KW-0067">ATP-binding</keyword>
<keyword evidence="2 7" id="KW-0808">Transferase</keyword>
<comment type="function">
    <text evidence="8">Catalyzes the ATP-dependent phosphorylation of fructose-l-phosphate to fructose-l,6-bisphosphate.</text>
</comment>
<evidence type="ECO:0000256" key="2">
    <source>
        <dbReference type="ARBA" id="ARBA00022679"/>
    </source>
</evidence>
<dbReference type="PIRSF" id="PIRSF000535">
    <property type="entry name" value="1PFK/6PFK/LacC"/>
    <property type="match status" value="1"/>
</dbReference>
<dbReference type="NCBIfam" id="TIGR03168">
    <property type="entry name" value="1-PFK"/>
    <property type="match status" value="1"/>
</dbReference>
<evidence type="ECO:0000256" key="8">
    <source>
        <dbReference type="RuleBase" id="RU369061"/>
    </source>
</evidence>
<reference evidence="11" key="1">
    <citation type="journal article" date="2019" name="Int. J. Syst. Evol. Microbiol.">
        <title>The Global Catalogue of Microorganisms (GCM) 10K type strain sequencing project: providing services to taxonomists for standard genome sequencing and annotation.</title>
        <authorList>
            <consortium name="The Broad Institute Genomics Platform"/>
            <consortium name="The Broad Institute Genome Sequencing Center for Infectious Disease"/>
            <person name="Wu L."/>
            <person name="Ma J."/>
        </authorList>
    </citation>
    <scope>NUCLEOTIDE SEQUENCE [LARGE SCALE GENOMIC DNA]</scope>
    <source>
        <strain evidence="11">CGMCC 1.10131</strain>
    </source>
</reference>
<comment type="similarity">
    <text evidence="1 7 8">Belongs to the carbohydrate kinase PfkB family.</text>
</comment>
<evidence type="ECO:0000256" key="3">
    <source>
        <dbReference type="ARBA" id="ARBA00022741"/>
    </source>
</evidence>
<dbReference type="EMBL" id="BMDY01000002">
    <property type="protein sequence ID" value="GGA94569.1"/>
    <property type="molecule type" value="Genomic_DNA"/>
</dbReference>
<evidence type="ECO:0000256" key="1">
    <source>
        <dbReference type="ARBA" id="ARBA00010688"/>
    </source>
</evidence>
<organism evidence="10 11">
    <name type="scientific">Agarivorans gilvus</name>
    <dbReference type="NCBI Taxonomy" id="680279"/>
    <lineage>
        <taxon>Bacteria</taxon>
        <taxon>Pseudomonadati</taxon>
        <taxon>Pseudomonadota</taxon>
        <taxon>Gammaproteobacteria</taxon>
        <taxon>Alteromonadales</taxon>
        <taxon>Alteromonadaceae</taxon>
        <taxon>Agarivorans</taxon>
    </lineage>
</organism>
<dbReference type="InterPro" id="IPR017583">
    <property type="entry name" value="Tagatose/fructose_Pkinase"/>
</dbReference>
<comment type="catalytic activity">
    <reaction evidence="6 8">
        <text>beta-D-fructose 1-phosphate + ATP = beta-D-fructose 1,6-bisphosphate + ADP + H(+)</text>
        <dbReference type="Rhea" id="RHEA:14213"/>
        <dbReference type="ChEBI" id="CHEBI:15378"/>
        <dbReference type="ChEBI" id="CHEBI:30616"/>
        <dbReference type="ChEBI" id="CHEBI:32966"/>
        <dbReference type="ChEBI" id="CHEBI:138881"/>
        <dbReference type="ChEBI" id="CHEBI:456216"/>
        <dbReference type="EC" id="2.7.1.56"/>
    </reaction>
</comment>
<dbReference type="Gene3D" id="3.40.1190.20">
    <property type="match status" value="1"/>
</dbReference>
<evidence type="ECO:0000313" key="10">
    <source>
        <dbReference type="EMBL" id="GGA94569.1"/>
    </source>
</evidence>
<dbReference type="PANTHER" id="PTHR46566">
    <property type="entry name" value="1-PHOSPHOFRUCTOKINASE-RELATED"/>
    <property type="match status" value="1"/>
</dbReference>
<dbReference type="NCBIfam" id="TIGR03828">
    <property type="entry name" value="pfkB"/>
    <property type="match status" value="1"/>
</dbReference>
<evidence type="ECO:0000259" key="9">
    <source>
        <dbReference type="Pfam" id="PF00294"/>
    </source>
</evidence>
<comment type="caution">
    <text evidence="10">The sequence shown here is derived from an EMBL/GenBank/DDBJ whole genome shotgun (WGS) entry which is preliminary data.</text>
</comment>
<keyword evidence="4 8" id="KW-0418">Kinase</keyword>
<dbReference type="InterPro" id="IPR029056">
    <property type="entry name" value="Ribokinase-like"/>
</dbReference>
<dbReference type="PANTHER" id="PTHR46566:SF5">
    <property type="entry name" value="1-PHOSPHOFRUCTOKINASE"/>
    <property type="match status" value="1"/>
</dbReference>
<dbReference type="Proteomes" id="UP000651977">
    <property type="component" value="Unassembled WGS sequence"/>
</dbReference>
<accession>A0ABQ1HWH0</accession>
<dbReference type="InterPro" id="IPR011611">
    <property type="entry name" value="PfkB_dom"/>
</dbReference>
<dbReference type="InterPro" id="IPR002173">
    <property type="entry name" value="Carboh/pur_kinase_PfkB_CS"/>
</dbReference>
<gene>
    <name evidence="10" type="primary">fruK</name>
    <name evidence="10" type="ORF">GCM10007414_04120</name>
</gene>
<evidence type="ECO:0000256" key="6">
    <source>
        <dbReference type="ARBA" id="ARBA00047745"/>
    </source>
</evidence>